<keyword evidence="6" id="KW-0472">Membrane</keyword>
<evidence type="ECO:0000256" key="1">
    <source>
        <dbReference type="ARBA" id="ARBA00004241"/>
    </source>
</evidence>
<evidence type="ECO:0000256" key="2">
    <source>
        <dbReference type="ARBA" id="ARBA00004442"/>
    </source>
</evidence>
<keyword evidence="11" id="KW-1185">Reference proteome</keyword>
<feature type="domain" description="Trimeric autotransporter adhesin YadA-like C-terminal membrane anchor" evidence="9">
    <location>
        <begin position="48"/>
        <end position="101"/>
    </location>
</feature>
<keyword evidence="4" id="KW-0812">Transmembrane</keyword>
<comment type="caution">
    <text evidence="10">The sequence shown here is derived from an EMBL/GenBank/DDBJ whole genome shotgun (WGS) entry which is preliminary data.</text>
</comment>
<feature type="region of interest" description="Disordered" evidence="8">
    <location>
        <begin position="1"/>
        <end position="29"/>
    </location>
</feature>
<evidence type="ECO:0000256" key="7">
    <source>
        <dbReference type="ARBA" id="ARBA00023237"/>
    </source>
</evidence>
<keyword evidence="5" id="KW-0732">Signal</keyword>
<organism evidence="10 11">
    <name type="scientific">Herbiconiux daphne</name>
    <dbReference type="NCBI Taxonomy" id="2970914"/>
    <lineage>
        <taxon>Bacteria</taxon>
        <taxon>Bacillati</taxon>
        <taxon>Actinomycetota</taxon>
        <taxon>Actinomycetes</taxon>
        <taxon>Micrococcales</taxon>
        <taxon>Microbacteriaceae</taxon>
        <taxon>Herbiconiux</taxon>
    </lineage>
</organism>
<evidence type="ECO:0000256" key="3">
    <source>
        <dbReference type="ARBA" id="ARBA00022452"/>
    </source>
</evidence>
<evidence type="ECO:0000256" key="8">
    <source>
        <dbReference type="SAM" id="MobiDB-lite"/>
    </source>
</evidence>
<name>A0ABT2HAD0_9MICO</name>
<keyword evidence="7" id="KW-0998">Cell outer membrane</keyword>
<dbReference type="Pfam" id="PF03895">
    <property type="entry name" value="YadA_anchor"/>
    <property type="match status" value="1"/>
</dbReference>
<dbReference type="SUPFAM" id="SSF54523">
    <property type="entry name" value="Pili subunits"/>
    <property type="match status" value="1"/>
</dbReference>
<proteinExistence type="predicted"/>
<dbReference type="RefSeq" id="WP_259543117.1">
    <property type="nucleotide sequence ID" value="NZ_JANLCJ010000257.1"/>
</dbReference>
<feature type="non-terminal residue" evidence="10">
    <location>
        <position position="1"/>
    </location>
</feature>
<keyword evidence="3" id="KW-1134">Transmembrane beta strand</keyword>
<protein>
    <submittedName>
        <fullName evidence="10">YadA C-terminal domain-containing protein</fullName>
    </submittedName>
</protein>
<dbReference type="EMBL" id="JANLCJ010000257">
    <property type="protein sequence ID" value="MCS5736894.1"/>
    <property type="molecule type" value="Genomic_DNA"/>
</dbReference>
<dbReference type="InterPro" id="IPR045584">
    <property type="entry name" value="Pilin-like"/>
</dbReference>
<evidence type="ECO:0000313" key="11">
    <source>
        <dbReference type="Proteomes" id="UP001165586"/>
    </source>
</evidence>
<accession>A0ABT2HAD0</accession>
<dbReference type="Proteomes" id="UP001165586">
    <property type="component" value="Unassembled WGS sequence"/>
</dbReference>
<evidence type="ECO:0000256" key="6">
    <source>
        <dbReference type="ARBA" id="ARBA00023136"/>
    </source>
</evidence>
<evidence type="ECO:0000259" key="9">
    <source>
        <dbReference type="Pfam" id="PF03895"/>
    </source>
</evidence>
<dbReference type="Gene3D" id="3.30.1300.30">
    <property type="entry name" value="GSPII I/J protein-like"/>
    <property type="match status" value="1"/>
</dbReference>
<evidence type="ECO:0000313" key="10">
    <source>
        <dbReference type="EMBL" id="MCS5736894.1"/>
    </source>
</evidence>
<reference evidence="10" key="1">
    <citation type="submission" date="2022-08" db="EMBL/GenBank/DDBJ databases">
        <authorList>
            <person name="Deng Y."/>
            <person name="Han X.-F."/>
            <person name="Zhang Y.-Q."/>
        </authorList>
    </citation>
    <scope>NUCLEOTIDE SEQUENCE</scope>
    <source>
        <strain evidence="10">CPCC 203386</strain>
    </source>
</reference>
<sequence length="101" mass="10269">ESIAVNSQRLDNVQAHQKQQDKTISSNHKQAMAGVSSAMAMAGLHYVPAANAVAIGAGNYAGGNAVAIGYQHTVGNVRFAVQNSLDSAGNVGTAASMSVGW</sequence>
<dbReference type="InterPro" id="IPR005594">
    <property type="entry name" value="YadA_C"/>
</dbReference>
<comment type="subcellular location">
    <subcellularLocation>
        <location evidence="2">Cell outer membrane</location>
    </subcellularLocation>
    <subcellularLocation>
        <location evidence="1">Cell surface</location>
    </subcellularLocation>
</comment>
<evidence type="ECO:0000256" key="5">
    <source>
        <dbReference type="ARBA" id="ARBA00022729"/>
    </source>
</evidence>
<evidence type="ECO:0000256" key="4">
    <source>
        <dbReference type="ARBA" id="ARBA00022692"/>
    </source>
</evidence>
<gene>
    <name evidence="10" type="ORF">N1032_24495</name>
</gene>